<comment type="caution">
    <text evidence="4">The sequence shown here is derived from an EMBL/GenBank/DDBJ whole genome shotgun (WGS) entry which is preliminary data.</text>
</comment>
<dbReference type="OrthoDB" id="6353344at2759"/>
<dbReference type="STRING" id="67767.A0A0J7K850"/>
<evidence type="ECO:0000313" key="4">
    <source>
        <dbReference type="EMBL" id="KMQ86459.1"/>
    </source>
</evidence>
<keyword evidence="2" id="KW-0722">Serine protease inhibitor</keyword>
<dbReference type="InterPro" id="IPR042178">
    <property type="entry name" value="Serpin_sf_1"/>
</dbReference>
<dbReference type="Proteomes" id="UP000036403">
    <property type="component" value="Unassembled WGS sequence"/>
</dbReference>
<name>A0A0J7K850_LASNI</name>
<accession>A0A0J7K850</accession>
<dbReference type="SUPFAM" id="SSF56574">
    <property type="entry name" value="Serpins"/>
    <property type="match status" value="1"/>
</dbReference>
<dbReference type="PaxDb" id="67767-A0A0J7K850"/>
<dbReference type="Pfam" id="PF00079">
    <property type="entry name" value="Serpin"/>
    <property type="match status" value="1"/>
</dbReference>
<organism evidence="4 5">
    <name type="scientific">Lasius niger</name>
    <name type="common">Black garden ant</name>
    <dbReference type="NCBI Taxonomy" id="67767"/>
    <lineage>
        <taxon>Eukaryota</taxon>
        <taxon>Metazoa</taxon>
        <taxon>Ecdysozoa</taxon>
        <taxon>Arthropoda</taxon>
        <taxon>Hexapoda</taxon>
        <taxon>Insecta</taxon>
        <taxon>Pterygota</taxon>
        <taxon>Neoptera</taxon>
        <taxon>Endopterygota</taxon>
        <taxon>Hymenoptera</taxon>
        <taxon>Apocrita</taxon>
        <taxon>Aculeata</taxon>
        <taxon>Formicoidea</taxon>
        <taxon>Formicidae</taxon>
        <taxon>Formicinae</taxon>
        <taxon>Lasius</taxon>
        <taxon>Lasius</taxon>
    </lineage>
</organism>
<evidence type="ECO:0000256" key="2">
    <source>
        <dbReference type="ARBA" id="ARBA00022900"/>
    </source>
</evidence>
<sequence>MFVCEFPYANENRSLFMFIPGSIIQGAEVRSFPVVNGAVCDLIERLSTEEGICTLRNLLDSDTLSEDVSEFSKGPIFDLKTDMPMRALLRDLGIEEFLEPDAIHLDSFFVDDDIVHLGNAVHRTHVKVTEEDTVAGAVNVIYTGQEDYHVPSSDSNQINQNCYFPFVWLIYDKQRRNVLYTGAFNKSGSLNLAGLGRQLKFFFES</sequence>
<keyword evidence="1" id="KW-0646">Protease inhibitor</keyword>
<reference evidence="4 5" key="1">
    <citation type="submission" date="2015-04" db="EMBL/GenBank/DDBJ databases">
        <title>Lasius niger genome sequencing.</title>
        <authorList>
            <person name="Konorov E.A."/>
            <person name="Nikitin M.A."/>
            <person name="Kirill M.V."/>
            <person name="Chang P."/>
        </authorList>
    </citation>
    <scope>NUCLEOTIDE SEQUENCE [LARGE SCALE GENOMIC DNA]</scope>
    <source>
        <tissue evidence="4">Whole</tissue>
    </source>
</reference>
<proteinExistence type="predicted"/>
<evidence type="ECO:0000256" key="1">
    <source>
        <dbReference type="ARBA" id="ARBA00022690"/>
    </source>
</evidence>
<dbReference type="InterPro" id="IPR023796">
    <property type="entry name" value="Serpin_dom"/>
</dbReference>
<gene>
    <name evidence="4" type="ORF">RF55_14545</name>
</gene>
<dbReference type="InterPro" id="IPR036186">
    <property type="entry name" value="Serpin_sf"/>
</dbReference>
<dbReference type="Gene3D" id="3.30.497.10">
    <property type="entry name" value="Antithrombin, subunit I, domain 2"/>
    <property type="match status" value="1"/>
</dbReference>
<evidence type="ECO:0000259" key="3">
    <source>
        <dbReference type="Pfam" id="PF00079"/>
    </source>
</evidence>
<dbReference type="EMBL" id="LBMM01012038">
    <property type="protein sequence ID" value="KMQ86459.1"/>
    <property type="molecule type" value="Genomic_DNA"/>
</dbReference>
<protein>
    <submittedName>
        <fullName evidence="4">Serpin-like protein</fullName>
    </submittedName>
</protein>
<keyword evidence="5" id="KW-1185">Reference proteome</keyword>
<feature type="domain" description="Serpin" evidence="3">
    <location>
        <begin position="4"/>
        <end position="185"/>
    </location>
</feature>
<evidence type="ECO:0000313" key="5">
    <source>
        <dbReference type="Proteomes" id="UP000036403"/>
    </source>
</evidence>
<dbReference type="GO" id="GO:0004867">
    <property type="term" value="F:serine-type endopeptidase inhibitor activity"/>
    <property type="evidence" value="ECO:0007669"/>
    <property type="project" value="UniProtKB-KW"/>
</dbReference>
<dbReference type="AlphaFoldDB" id="A0A0J7K850"/>